<evidence type="ECO:0000256" key="4">
    <source>
        <dbReference type="ARBA" id="ARBA00023012"/>
    </source>
</evidence>
<dbReference type="InterPro" id="IPR024187">
    <property type="entry name" value="Sig_transdc_resp-reg_cit/mal"/>
</dbReference>
<comment type="caution">
    <text evidence="12">The sequence shown here is derived from an EMBL/GenBank/DDBJ whole genome shotgun (WGS) entry which is preliminary data.</text>
</comment>
<dbReference type="AlphaFoldDB" id="A0A5C5RDZ8"/>
<dbReference type="Pfam" id="PF00072">
    <property type="entry name" value="Response_reg"/>
    <property type="match status" value="1"/>
</dbReference>
<dbReference type="GO" id="GO:0000156">
    <property type="term" value="F:phosphorelay response regulator activity"/>
    <property type="evidence" value="ECO:0007669"/>
    <property type="project" value="TreeGrafter"/>
</dbReference>
<keyword evidence="8 9" id="KW-0804">Transcription</keyword>
<dbReference type="Gene3D" id="1.10.10.10">
    <property type="entry name" value="Winged helix-like DNA-binding domain superfamily/Winged helix DNA-binding domain"/>
    <property type="match status" value="1"/>
</dbReference>
<reference evidence="12 13" key="1">
    <citation type="submission" date="2019-06" db="EMBL/GenBank/DDBJ databases">
        <title>Tsukamurella conjunctivitidis sp. nov., Tsukamurella assacharolytica sp. nov. and Tsukamurella sputae sp. nov. isolated from patients with conjunctivitis, bacteraemia (lymphoma) and respiratory infection (sputum) in Hong Kong.</title>
        <authorList>
            <person name="Teng J.L.L."/>
            <person name="Lee H.H."/>
            <person name="Fong J.Y.H."/>
            <person name="Fok K.M.N."/>
            <person name="Lau S.K.P."/>
            <person name="Woo P.C.Y."/>
        </authorList>
    </citation>
    <scope>NUCLEOTIDE SEQUENCE [LARGE SCALE GENOMIC DNA]</scope>
    <source>
        <strain evidence="12 13">HKU71</strain>
    </source>
</reference>
<keyword evidence="13" id="KW-1185">Reference proteome</keyword>
<evidence type="ECO:0000256" key="5">
    <source>
        <dbReference type="ARBA" id="ARBA00023015"/>
    </source>
</evidence>
<dbReference type="Proteomes" id="UP000317291">
    <property type="component" value="Unassembled WGS sequence"/>
</dbReference>
<dbReference type="EMBL" id="VIGW01000001">
    <property type="protein sequence ID" value="TWS21096.1"/>
    <property type="molecule type" value="Genomic_DNA"/>
</dbReference>
<evidence type="ECO:0000256" key="8">
    <source>
        <dbReference type="ARBA" id="ARBA00023163"/>
    </source>
</evidence>
<keyword evidence="4 9" id="KW-0902">Two-component regulatory system</keyword>
<dbReference type="InterPro" id="IPR051271">
    <property type="entry name" value="2C-system_Tx_regulators"/>
</dbReference>
<dbReference type="InterPro" id="IPR011006">
    <property type="entry name" value="CheY-like_superfamily"/>
</dbReference>
<keyword evidence="7 9" id="KW-0010">Activator</keyword>
<sequence>MTTIRVLVVDDEPQIARAHVEYVRRVAGFEVAGIAGTAAAALGEVRRSAVAGPPVDLVLADVGLPDRSGLDLAADLAGVRPRPDVMVITSARDMETVRGAMASGAILYLIKPFTFAAFADRLRRYLSFRDALGGGDVGQREVDAAFAALREAPAATTAPKGLAPSTLEAVTGALRHADGALGAADVAARTGMSRVTAWRYLERLADDRLCERVTEYGGRGRPEVRYRWL</sequence>
<comment type="subcellular location">
    <subcellularLocation>
        <location evidence="1 9">Cytoplasm</location>
    </subcellularLocation>
</comment>
<protein>
    <recommendedName>
        <fullName evidence="9">Transcriptional regulatory protein</fullName>
    </recommendedName>
</protein>
<evidence type="ECO:0000256" key="7">
    <source>
        <dbReference type="ARBA" id="ARBA00023159"/>
    </source>
</evidence>
<dbReference type="GO" id="GO:0003677">
    <property type="term" value="F:DNA binding"/>
    <property type="evidence" value="ECO:0007669"/>
    <property type="project" value="UniProtKB-KW"/>
</dbReference>
<dbReference type="InterPro" id="IPR036388">
    <property type="entry name" value="WH-like_DNA-bd_sf"/>
</dbReference>
<dbReference type="PROSITE" id="PS50110">
    <property type="entry name" value="RESPONSE_REGULATORY"/>
    <property type="match status" value="1"/>
</dbReference>
<evidence type="ECO:0000259" key="11">
    <source>
        <dbReference type="PROSITE" id="PS50110"/>
    </source>
</evidence>
<accession>A0A5C5RDZ8</accession>
<dbReference type="Gene3D" id="3.40.50.2300">
    <property type="match status" value="1"/>
</dbReference>
<evidence type="ECO:0000313" key="13">
    <source>
        <dbReference type="Proteomes" id="UP000317291"/>
    </source>
</evidence>
<dbReference type="InterPro" id="IPR036390">
    <property type="entry name" value="WH_DNA-bd_sf"/>
</dbReference>
<dbReference type="SMART" id="SM00448">
    <property type="entry name" value="REC"/>
    <property type="match status" value="1"/>
</dbReference>
<dbReference type="GO" id="GO:0005737">
    <property type="term" value="C:cytoplasm"/>
    <property type="evidence" value="ECO:0007669"/>
    <property type="project" value="UniProtKB-SubCell"/>
</dbReference>
<keyword evidence="5 9" id="KW-0805">Transcription regulation</keyword>
<dbReference type="InterPro" id="IPR005471">
    <property type="entry name" value="Tscrpt_reg_IclR_N"/>
</dbReference>
<dbReference type="PANTHER" id="PTHR45526">
    <property type="entry name" value="TRANSCRIPTIONAL REGULATORY PROTEIN DPIA"/>
    <property type="match status" value="1"/>
</dbReference>
<dbReference type="OrthoDB" id="7187989at2"/>
<evidence type="ECO:0000256" key="6">
    <source>
        <dbReference type="ARBA" id="ARBA00023125"/>
    </source>
</evidence>
<dbReference type="SUPFAM" id="SSF52172">
    <property type="entry name" value="CheY-like"/>
    <property type="match status" value="1"/>
</dbReference>
<keyword evidence="2 9" id="KW-0963">Cytoplasm</keyword>
<evidence type="ECO:0000313" key="12">
    <source>
        <dbReference type="EMBL" id="TWS21096.1"/>
    </source>
</evidence>
<organism evidence="12 13">
    <name type="scientific">Tsukamurella asaccharolytica</name>
    <dbReference type="NCBI Taxonomy" id="2592067"/>
    <lineage>
        <taxon>Bacteria</taxon>
        <taxon>Bacillati</taxon>
        <taxon>Actinomycetota</taxon>
        <taxon>Actinomycetes</taxon>
        <taxon>Mycobacteriales</taxon>
        <taxon>Tsukamurellaceae</taxon>
        <taxon>Tsukamurella</taxon>
    </lineage>
</organism>
<dbReference type="GO" id="GO:0003700">
    <property type="term" value="F:DNA-binding transcription factor activity"/>
    <property type="evidence" value="ECO:0007669"/>
    <property type="project" value="InterPro"/>
</dbReference>
<evidence type="ECO:0000256" key="3">
    <source>
        <dbReference type="ARBA" id="ARBA00022553"/>
    </source>
</evidence>
<gene>
    <name evidence="12" type="ORF">FK529_00290</name>
</gene>
<feature type="domain" description="Response regulatory" evidence="11">
    <location>
        <begin position="5"/>
        <end position="126"/>
    </location>
</feature>
<evidence type="ECO:0000256" key="9">
    <source>
        <dbReference type="PIRNR" id="PIRNR006171"/>
    </source>
</evidence>
<proteinExistence type="predicted"/>
<keyword evidence="3 10" id="KW-0597">Phosphoprotein</keyword>
<keyword evidence="6 9" id="KW-0238">DNA-binding</keyword>
<evidence type="ECO:0000256" key="10">
    <source>
        <dbReference type="PROSITE-ProRule" id="PRU00169"/>
    </source>
</evidence>
<dbReference type="PANTHER" id="PTHR45526:SF1">
    <property type="entry name" value="TRANSCRIPTIONAL REGULATORY PROTEIN DCUR-RELATED"/>
    <property type="match status" value="1"/>
</dbReference>
<dbReference type="InterPro" id="IPR001789">
    <property type="entry name" value="Sig_transdc_resp-reg_receiver"/>
</dbReference>
<feature type="modified residue" description="4-aspartylphosphate" evidence="10">
    <location>
        <position position="61"/>
    </location>
</feature>
<dbReference type="Pfam" id="PF09339">
    <property type="entry name" value="HTH_IclR"/>
    <property type="match status" value="1"/>
</dbReference>
<evidence type="ECO:0000256" key="1">
    <source>
        <dbReference type="ARBA" id="ARBA00004496"/>
    </source>
</evidence>
<evidence type="ECO:0000256" key="2">
    <source>
        <dbReference type="ARBA" id="ARBA00022490"/>
    </source>
</evidence>
<dbReference type="RefSeq" id="WP_146558463.1">
    <property type="nucleotide sequence ID" value="NZ_VIGW01000001.1"/>
</dbReference>
<dbReference type="PIRSF" id="PIRSF006171">
    <property type="entry name" value="RR_citrat_malat"/>
    <property type="match status" value="1"/>
</dbReference>
<name>A0A5C5RDZ8_9ACTN</name>
<dbReference type="SUPFAM" id="SSF46785">
    <property type="entry name" value="Winged helix' DNA-binding domain"/>
    <property type="match status" value="1"/>
</dbReference>